<evidence type="ECO:0000259" key="13">
    <source>
        <dbReference type="PROSITE" id="PS50089"/>
    </source>
</evidence>
<dbReference type="GO" id="GO:0006511">
    <property type="term" value="P:ubiquitin-dependent protein catabolic process"/>
    <property type="evidence" value="ECO:0007669"/>
    <property type="project" value="UniProtKB-UniRule"/>
</dbReference>
<keyword evidence="5 11" id="KW-0479">Metal-binding</keyword>
<feature type="region of interest" description="Disordered" evidence="12">
    <location>
        <begin position="538"/>
        <end position="586"/>
    </location>
</feature>
<feature type="region of interest" description="Disordered" evidence="12">
    <location>
        <begin position="489"/>
        <end position="515"/>
    </location>
</feature>
<dbReference type="GO" id="GO:0008270">
    <property type="term" value="F:zinc ion binding"/>
    <property type="evidence" value="ECO:0007669"/>
    <property type="project" value="UniProtKB-KW"/>
</dbReference>
<comment type="function">
    <text evidence="11">E3 ubiquitin-protein ligase.</text>
</comment>
<proteinExistence type="predicted"/>
<evidence type="ECO:0000256" key="3">
    <source>
        <dbReference type="ARBA" id="ARBA00004906"/>
    </source>
</evidence>
<evidence type="ECO:0000256" key="5">
    <source>
        <dbReference type="ARBA" id="ARBA00022723"/>
    </source>
</evidence>
<dbReference type="EC" id="2.3.2.27" evidence="11"/>
<dbReference type="CDD" id="cd16534">
    <property type="entry name" value="RING-HC_RNF5-like"/>
    <property type="match status" value="1"/>
</dbReference>
<keyword evidence="11" id="KW-0256">Endoplasmic reticulum</keyword>
<evidence type="ECO:0000256" key="2">
    <source>
        <dbReference type="ARBA" id="ARBA00004308"/>
    </source>
</evidence>
<dbReference type="InterPro" id="IPR045103">
    <property type="entry name" value="RNF5/RNF185-like"/>
</dbReference>
<keyword evidence="4 11" id="KW-0808">Transferase</keyword>
<gene>
    <name evidence="14" type="ORF">Scep_027082</name>
</gene>
<dbReference type="InterPro" id="IPR017907">
    <property type="entry name" value="Znf_RING_CS"/>
</dbReference>
<evidence type="ECO:0000256" key="8">
    <source>
        <dbReference type="ARBA" id="ARBA00022833"/>
    </source>
</evidence>
<keyword evidence="7 11" id="KW-0833">Ubl conjugation pathway</keyword>
<dbReference type="PANTHER" id="PTHR12313">
    <property type="entry name" value="E3 UBIQUITIN-PROTEIN LIGASE RNF5-RELATED"/>
    <property type="match status" value="1"/>
</dbReference>
<keyword evidence="6 10" id="KW-0863">Zinc-finger</keyword>
<comment type="domain">
    <text evidence="11">The RING-type zinc finger domain is responsible for E3 ligase activity.</text>
</comment>
<evidence type="ECO:0000313" key="14">
    <source>
        <dbReference type="EMBL" id="KAK9095613.1"/>
    </source>
</evidence>
<keyword evidence="8 11" id="KW-0862">Zinc</keyword>
<dbReference type="AlphaFoldDB" id="A0AAP0ERZ7"/>
<feature type="region of interest" description="Disordered" evidence="12">
    <location>
        <begin position="1"/>
        <end position="32"/>
    </location>
</feature>
<dbReference type="GO" id="GO:0061630">
    <property type="term" value="F:ubiquitin protein ligase activity"/>
    <property type="evidence" value="ECO:0007669"/>
    <property type="project" value="UniProtKB-UniRule"/>
</dbReference>
<comment type="subcellular location">
    <subcellularLocation>
        <location evidence="2">Endomembrane system</location>
    </subcellularLocation>
    <subcellularLocation>
        <location evidence="11">Endoplasmic reticulum membrane</location>
        <topology evidence="11">Single-pass type IV membrane protein</topology>
    </subcellularLocation>
</comment>
<feature type="domain" description="RING-type" evidence="13">
    <location>
        <begin position="301"/>
        <end position="342"/>
    </location>
</feature>
<dbReference type="Proteomes" id="UP001419268">
    <property type="component" value="Unassembled WGS sequence"/>
</dbReference>
<dbReference type="SMART" id="SM00184">
    <property type="entry name" value="RING"/>
    <property type="match status" value="1"/>
</dbReference>
<dbReference type="InterPro" id="IPR013083">
    <property type="entry name" value="Znf_RING/FYVE/PHD"/>
</dbReference>
<reference evidence="14 15" key="1">
    <citation type="submission" date="2024-01" db="EMBL/GenBank/DDBJ databases">
        <title>Genome assemblies of Stephania.</title>
        <authorList>
            <person name="Yang L."/>
        </authorList>
    </citation>
    <scope>NUCLEOTIDE SEQUENCE [LARGE SCALE GENOMIC DNA]</scope>
    <source>
        <strain evidence="14">JXDWG</strain>
        <tissue evidence="14">Leaf</tissue>
    </source>
</reference>
<feature type="compositionally biased region" description="Low complexity" evidence="12">
    <location>
        <begin position="491"/>
        <end position="504"/>
    </location>
</feature>
<comment type="catalytic activity">
    <reaction evidence="1 11">
        <text>S-ubiquitinyl-[E2 ubiquitin-conjugating enzyme]-L-cysteine + [acceptor protein]-L-lysine = [E2 ubiquitin-conjugating enzyme]-L-cysteine + N(6)-ubiquitinyl-[acceptor protein]-L-lysine.</text>
        <dbReference type="EC" id="2.3.2.27"/>
    </reaction>
</comment>
<evidence type="ECO:0000256" key="6">
    <source>
        <dbReference type="ARBA" id="ARBA00022771"/>
    </source>
</evidence>
<evidence type="ECO:0000256" key="1">
    <source>
        <dbReference type="ARBA" id="ARBA00000900"/>
    </source>
</evidence>
<keyword evidence="15" id="KW-1185">Reference proteome</keyword>
<dbReference type="PROSITE" id="PS00518">
    <property type="entry name" value="ZF_RING_1"/>
    <property type="match status" value="1"/>
</dbReference>
<dbReference type="SUPFAM" id="SSF57850">
    <property type="entry name" value="RING/U-box"/>
    <property type="match status" value="1"/>
</dbReference>
<comment type="caution">
    <text evidence="14">The sequence shown here is derived from an EMBL/GenBank/DDBJ whole genome shotgun (WGS) entry which is preliminary data.</text>
</comment>
<evidence type="ECO:0000256" key="11">
    <source>
        <dbReference type="RuleBase" id="RU369090"/>
    </source>
</evidence>
<feature type="region of interest" description="Disordered" evidence="12">
    <location>
        <begin position="357"/>
        <end position="383"/>
    </location>
</feature>
<comment type="pathway">
    <text evidence="3 11">Protein modification; protein ubiquitination.</text>
</comment>
<feature type="compositionally biased region" description="Low complexity" evidence="12">
    <location>
        <begin position="1"/>
        <end position="27"/>
    </location>
</feature>
<evidence type="ECO:0000256" key="4">
    <source>
        <dbReference type="ARBA" id="ARBA00022679"/>
    </source>
</evidence>
<evidence type="ECO:0000256" key="9">
    <source>
        <dbReference type="ARBA" id="ARBA00023136"/>
    </source>
</evidence>
<feature type="region of interest" description="Disordered" evidence="12">
    <location>
        <begin position="411"/>
        <end position="435"/>
    </location>
</feature>
<evidence type="ECO:0000256" key="7">
    <source>
        <dbReference type="ARBA" id="ARBA00022786"/>
    </source>
</evidence>
<dbReference type="InterPro" id="IPR001841">
    <property type="entry name" value="Znf_RING"/>
</dbReference>
<accession>A0AAP0ERZ7</accession>
<sequence>MSNNQSLQSQSQSQSQSQGQSFPSISQLGQQQGEMMIPHDALHDLEYNPYSPSYGQDSETLNPILGESQTLGVVVVGDDDDDDHPPYLPHYVESAHDSISTEAMVLGGSSSNNDVEFLQGSSNNNLEYVPYPMATMMSYVNGSPSMVVRQTSELEVLEEQNNAHVPYIPSSPTMDVNNSDSSSTRVVAEGSGFCPFQDGAHEGSFQRVLLQCPEFRFRRLIEANRRLGFRRFRTGVDSSELGVLSLGGRHEFSDSRDAENAEGSGAVNDVTDKANVERVIAEELEEGEGKDLSVGAAGFDCNVCLEVAREPVVTSCGHLFCWPCLYQWLHLHSDHKECPVCKGEVIESTITPIYGRGSSEKEVKKKEGDEEQGDSKMHRQVEDLEERNVAPASVLARRAVTRAMATRLPREGSLDNGLNLGGSGPSNTTAATLDGDIMPDGLHGLGSRSTPPALARRGVDFWRRFASYSFPSDRLAAIAADLSNMVGGRRANSGSNPGASASTSVNPPGPDSVNVQPLESAVAADQVSASSTIAVIQGDTGRPIDATSEPNSAGTSRLLRRRRRNAVPGSLDVDGVHPASKRRRLN</sequence>
<dbReference type="GO" id="GO:0005789">
    <property type="term" value="C:endoplasmic reticulum membrane"/>
    <property type="evidence" value="ECO:0007669"/>
    <property type="project" value="UniProtKB-SubCell"/>
</dbReference>
<dbReference type="InterPro" id="IPR018957">
    <property type="entry name" value="Znf_C3HC4_RING-type"/>
</dbReference>
<keyword evidence="9" id="KW-0472">Membrane</keyword>
<organism evidence="14 15">
    <name type="scientific">Stephania cephalantha</name>
    <dbReference type="NCBI Taxonomy" id="152367"/>
    <lineage>
        <taxon>Eukaryota</taxon>
        <taxon>Viridiplantae</taxon>
        <taxon>Streptophyta</taxon>
        <taxon>Embryophyta</taxon>
        <taxon>Tracheophyta</taxon>
        <taxon>Spermatophyta</taxon>
        <taxon>Magnoliopsida</taxon>
        <taxon>Ranunculales</taxon>
        <taxon>Menispermaceae</taxon>
        <taxon>Menispermoideae</taxon>
        <taxon>Cissampelideae</taxon>
        <taxon>Stephania</taxon>
    </lineage>
</organism>
<dbReference type="Gene3D" id="3.30.40.10">
    <property type="entry name" value="Zinc/RING finger domain, C3HC4 (zinc finger)"/>
    <property type="match status" value="1"/>
</dbReference>
<dbReference type="PROSITE" id="PS50089">
    <property type="entry name" value="ZF_RING_2"/>
    <property type="match status" value="1"/>
</dbReference>
<dbReference type="Pfam" id="PF00097">
    <property type="entry name" value="zf-C3HC4"/>
    <property type="match status" value="1"/>
</dbReference>
<dbReference type="EMBL" id="JBBNAG010000011">
    <property type="protein sequence ID" value="KAK9095613.1"/>
    <property type="molecule type" value="Genomic_DNA"/>
</dbReference>
<evidence type="ECO:0000256" key="10">
    <source>
        <dbReference type="PROSITE-ProRule" id="PRU00175"/>
    </source>
</evidence>
<evidence type="ECO:0000256" key="12">
    <source>
        <dbReference type="SAM" id="MobiDB-lite"/>
    </source>
</evidence>
<feature type="compositionally biased region" description="Basic and acidic residues" evidence="12">
    <location>
        <begin position="358"/>
        <end position="383"/>
    </location>
</feature>
<name>A0AAP0ERZ7_9MAGN</name>
<protein>
    <recommendedName>
        <fullName evidence="11">E3 ubiquitin-protein ligase RMA</fullName>
        <ecNumber evidence="11">2.3.2.27</ecNumber>
    </recommendedName>
    <alternativeName>
        <fullName evidence="11">Protein RING membrane-anchor</fullName>
    </alternativeName>
    <alternativeName>
        <fullName evidence="11">RING-type E3 ubiquitin transferase RMA</fullName>
    </alternativeName>
</protein>
<evidence type="ECO:0000313" key="15">
    <source>
        <dbReference type="Proteomes" id="UP001419268"/>
    </source>
</evidence>